<comment type="pathway">
    <text evidence="1">Carbohydrate metabolism; tricarboxylic acid cycle; isocitrate from oxaloacetate: step 1/2.</text>
</comment>
<dbReference type="PANTHER" id="PTHR11739:SF4">
    <property type="entry name" value="CITRATE SYNTHASE, PEROXISOMAL"/>
    <property type="match status" value="1"/>
</dbReference>
<proteinExistence type="inferred from homology"/>
<dbReference type="Pfam" id="PF00285">
    <property type="entry name" value="Citrate_synt"/>
    <property type="match status" value="2"/>
</dbReference>
<organism evidence="5 6">
    <name type="scientific">Phaeospirillum tilakii</name>
    <dbReference type="NCBI Taxonomy" id="741673"/>
    <lineage>
        <taxon>Bacteria</taxon>
        <taxon>Pseudomonadati</taxon>
        <taxon>Pseudomonadota</taxon>
        <taxon>Alphaproteobacteria</taxon>
        <taxon>Rhodospirillales</taxon>
        <taxon>Rhodospirillaceae</taxon>
        <taxon>Phaeospirillum</taxon>
    </lineage>
</organism>
<evidence type="ECO:0000256" key="2">
    <source>
        <dbReference type="ARBA" id="ARBA00010566"/>
    </source>
</evidence>
<evidence type="ECO:0000256" key="1">
    <source>
        <dbReference type="ARBA" id="ARBA00004751"/>
    </source>
</evidence>
<dbReference type="SUPFAM" id="SSF48256">
    <property type="entry name" value="Citrate synthase"/>
    <property type="match status" value="1"/>
</dbReference>
<comment type="similarity">
    <text evidence="2">Belongs to the citrate synthase family.</text>
</comment>
<dbReference type="InterPro" id="IPR036969">
    <property type="entry name" value="Citrate_synthase_sf"/>
</dbReference>
<dbReference type="Gene3D" id="1.10.230.10">
    <property type="entry name" value="Cytochrome P450-Terp, domain 2"/>
    <property type="match status" value="1"/>
</dbReference>
<dbReference type="EMBL" id="JBHUIY010000062">
    <property type="protein sequence ID" value="MFD2235667.1"/>
    <property type="molecule type" value="Genomic_DNA"/>
</dbReference>
<dbReference type="InterPro" id="IPR016143">
    <property type="entry name" value="Citrate_synth-like_sm_a-sub"/>
</dbReference>
<name>A0ABW5CI61_9PROT</name>
<gene>
    <name evidence="5" type="ORF">ACFSNB_17855</name>
</gene>
<evidence type="ECO:0000313" key="6">
    <source>
        <dbReference type="Proteomes" id="UP001597296"/>
    </source>
</evidence>
<dbReference type="InterPro" id="IPR016142">
    <property type="entry name" value="Citrate_synth-like_lrg_a-sub"/>
</dbReference>
<evidence type="ECO:0000256" key="4">
    <source>
        <dbReference type="ARBA" id="ARBA00022679"/>
    </source>
</evidence>
<accession>A0ABW5CI61</accession>
<sequence>MIEDSEEGTCRGHAVTELAVGCRFEAVAHLIWFGALPDADQDRRFMAEERARRQLGRGLLARLRRLPDSCSPIEVVAAAINALCLVEAAGDDHAHLDIALSLLAQLPTVVAFDHRRRRGLGRLPSNPALGLVENFLWMCFGVRPPAVIARCLECGLILSACAERPPSQPDRAGPAAALAALAHGAADGGAEAVMRMMLEIGDPARAADWLRAALAAGRPLPGFAPDIVTGGEDRLSPLKRALRAVAALRQDRRWLDLAEALARTMRDETGRLPTPALFTAPAGYLIGFDLPLLASIEAIGRIPASTAPLAAQSHGDAAPIPPPSGRWSARGGVLSAVTRWGD</sequence>
<dbReference type="PANTHER" id="PTHR11739">
    <property type="entry name" value="CITRATE SYNTHASE"/>
    <property type="match status" value="1"/>
</dbReference>
<dbReference type="RefSeq" id="WP_377319054.1">
    <property type="nucleotide sequence ID" value="NZ_JBHUIY010000062.1"/>
</dbReference>
<reference evidence="6" key="1">
    <citation type="journal article" date="2019" name="Int. J. Syst. Evol. Microbiol.">
        <title>The Global Catalogue of Microorganisms (GCM) 10K type strain sequencing project: providing services to taxonomists for standard genome sequencing and annotation.</title>
        <authorList>
            <consortium name="The Broad Institute Genomics Platform"/>
            <consortium name="The Broad Institute Genome Sequencing Center for Infectious Disease"/>
            <person name="Wu L."/>
            <person name="Ma J."/>
        </authorList>
    </citation>
    <scope>NUCLEOTIDE SEQUENCE [LARGE SCALE GENOMIC DNA]</scope>
    <source>
        <strain evidence="6">KCTC 15012</strain>
    </source>
</reference>
<dbReference type="InterPro" id="IPR002020">
    <property type="entry name" value="Citrate_synthase"/>
</dbReference>
<comment type="caution">
    <text evidence="5">The sequence shown here is derived from an EMBL/GenBank/DDBJ whole genome shotgun (WGS) entry which is preliminary data.</text>
</comment>
<keyword evidence="6" id="KW-1185">Reference proteome</keyword>
<evidence type="ECO:0000313" key="5">
    <source>
        <dbReference type="EMBL" id="MFD2235667.1"/>
    </source>
</evidence>
<dbReference type="Gene3D" id="1.10.580.10">
    <property type="entry name" value="Citrate Synthase, domain 1"/>
    <property type="match status" value="2"/>
</dbReference>
<evidence type="ECO:0000256" key="3">
    <source>
        <dbReference type="ARBA" id="ARBA00012972"/>
    </source>
</evidence>
<keyword evidence="4" id="KW-0808">Transferase</keyword>
<protein>
    <recommendedName>
        <fullName evidence="3">citrate synthase (unknown stereospecificity)</fullName>
        <ecNumber evidence="3">2.3.3.16</ecNumber>
    </recommendedName>
</protein>
<dbReference type="EC" id="2.3.3.16" evidence="3"/>
<dbReference type="Proteomes" id="UP001597296">
    <property type="component" value="Unassembled WGS sequence"/>
</dbReference>